<protein>
    <recommendedName>
        <fullName evidence="2">F-box domain-containing protein</fullName>
    </recommendedName>
</protein>
<evidence type="ECO:0000256" key="1">
    <source>
        <dbReference type="SAM" id="MobiDB-lite"/>
    </source>
</evidence>
<organism evidence="3 4">
    <name type="scientific">Aristolochia fimbriata</name>
    <name type="common">White veined hardy Dutchman's pipe vine</name>
    <dbReference type="NCBI Taxonomy" id="158543"/>
    <lineage>
        <taxon>Eukaryota</taxon>
        <taxon>Viridiplantae</taxon>
        <taxon>Streptophyta</taxon>
        <taxon>Embryophyta</taxon>
        <taxon>Tracheophyta</taxon>
        <taxon>Spermatophyta</taxon>
        <taxon>Magnoliopsida</taxon>
        <taxon>Magnoliidae</taxon>
        <taxon>Piperales</taxon>
        <taxon>Aristolochiaceae</taxon>
        <taxon>Aristolochia</taxon>
    </lineage>
</organism>
<sequence>MGVSLPGDILQEILSRLPKKSQRRFEIVSKEWENLIREAGSLPPKPTEVGFVYAECCLQDSIHKTMFYRLDNRGALSVVVFPPEDSVFIMGCCNGVLFYCKKDQNERKISYHLYDPVARLHTDVPRLPPFRLSFDPIPCALGFVPPNSGTKHYRFVVAYVRQSTGMYRTHSMGLKIATFPSETGEWKTKPAKFGEESDGKLRRLSSFGFNLGAADLCFERNLYWVRYSCLIVLCSETGAFRVIKTPVSPNERRGLVWESEERLNYGQISLTHGLRIWVLRGVAGNRGLWDTIFHVSSERLNFLLAGTVKSPSLKKSTSIARVSAFDEHLQIFHLQTNDGVCVSYDIPNERMALVSPFALHKDASSLMPFALHKDASSLMPFAYGKSKLPDLEEPESDTWGRRSRKRGSDSCLTLRRSGSLKQAQT</sequence>
<gene>
    <name evidence="3" type="ORF">H6P81_012095</name>
</gene>
<reference evidence="3 4" key="1">
    <citation type="submission" date="2021-07" db="EMBL/GenBank/DDBJ databases">
        <title>The Aristolochia fimbriata genome: insights into angiosperm evolution, floral development and chemical biosynthesis.</title>
        <authorList>
            <person name="Jiao Y."/>
        </authorList>
    </citation>
    <scope>NUCLEOTIDE SEQUENCE [LARGE SCALE GENOMIC DNA]</scope>
    <source>
        <strain evidence="3">IBCAS-2021</strain>
        <tissue evidence="3">Leaf</tissue>
    </source>
</reference>
<dbReference type="PANTHER" id="PTHR31672">
    <property type="entry name" value="BNACNNG10540D PROTEIN"/>
    <property type="match status" value="1"/>
</dbReference>
<evidence type="ECO:0000313" key="4">
    <source>
        <dbReference type="Proteomes" id="UP000825729"/>
    </source>
</evidence>
<dbReference type="EMBL" id="JAINDJ010000005">
    <property type="protein sequence ID" value="KAG9445967.1"/>
    <property type="molecule type" value="Genomic_DNA"/>
</dbReference>
<dbReference type="InterPro" id="IPR001810">
    <property type="entry name" value="F-box_dom"/>
</dbReference>
<feature type="region of interest" description="Disordered" evidence="1">
    <location>
        <begin position="390"/>
        <end position="425"/>
    </location>
</feature>
<keyword evidence="4" id="KW-1185">Reference proteome</keyword>
<name>A0AAV7EE27_ARIFI</name>
<dbReference type="SUPFAM" id="SSF81383">
    <property type="entry name" value="F-box domain"/>
    <property type="match status" value="1"/>
</dbReference>
<dbReference type="PANTHER" id="PTHR31672:SF9">
    <property type="entry name" value="F-BOX DOMAIN-CONTAINING PROTEIN"/>
    <property type="match status" value="1"/>
</dbReference>
<feature type="domain" description="F-box" evidence="2">
    <location>
        <begin position="1"/>
        <end position="38"/>
    </location>
</feature>
<comment type="caution">
    <text evidence="3">The sequence shown here is derived from an EMBL/GenBank/DDBJ whole genome shotgun (WGS) entry which is preliminary data.</text>
</comment>
<dbReference type="InterPro" id="IPR050796">
    <property type="entry name" value="SCF_F-box_component"/>
</dbReference>
<dbReference type="Proteomes" id="UP000825729">
    <property type="component" value="Unassembled WGS sequence"/>
</dbReference>
<dbReference type="InterPro" id="IPR036047">
    <property type="entry name" value="F-box-like_dom_sf"/>
</dbReference>
<evidence type="ECO:0000259" key="2">
    <source>
        <dbReference type="PROSITE" id="PS50181"/>
    </source>
</evidence>
<dbReference type="SMART" id="SM00256">
    <property type="entry name" value="FBOX"/>
    <property type="match status" value="1"/>
</dbReference>
<dbReference type="AlphaFoldDB" id="A0AAV7EE27"/>
<dbReference type="Pfam" id="PF00646">
    <property type="entry name" value="F-box"/>
    <property type="match status" value="1"/>
</dbReference>
<dbReference type="PROSITE" id="PS50181">
    <property type="entry name" value="FBOX"/>
    <property type="match status" value="1"/>
</dbReference>
<proteinExistence type="predicted"/>
<evidence type="ECO:0000313" key="3">
    <source>
        <dbReference type="EMBL" id="KAG9445967.1"/>
    </source>
</evidence>
<accession>A0AAV7EE27</accession>